<name>A0A090QQA1_9GAMM</name>
<accession>A0A090QQA1</accession>
<gene>
    <name evidence="2" type="ORF">JCM19237_1100</name>
</gene>
<protein>
    <submittedName>
        <fullName evidence="2">Uncharacterized protein</fullName>
    </submittedName>
</protein>
<dbReference type="STRING" id="754436.JCM19237_1100"/>
<sequence>MQLYNQFEYEQAKAVFQAEVDKGNAHALYWLGVTQYATGGTYEPGQNFLKAAKWEIHGQWISLCLMIIPVVVKWQAGLVMKNGQRKP</sequence>
<feature type="transmembrane region" description="Helical" evidence="1">
    <location>
        <begin position="60"/>
        <end position="80"/>
    </location>
</feature>
<keyword evidence="1" id="KW-1133">Transmembrane helix</keyword>
<organism evidence="2 3">
    <name type="scientific">Photobacterium aphoticum</name>
    <dbReference type="NCBI Taxonomy" id="754436"/>
    <lineage>
        <taxon>Bacteria</taxon>
        <taxon>Pseudomonadati</taxon>
        <taxon>Pseudomonadota</taxon>
        <taxon>Gammaproteobacteria</taxon>
        <taxon>Vibrionales</taxon>
        <taxon>Vibrionaceae</taxon>
        <taxon>Photobacterium</taxon>
    </lineage>
</organism>
<evidence type="ECO:0000313" key="3">
    <source>
        <dbReference type="Proteomes" id="UP000029227"/>
    </source>
</evidence>
<comment type="caution">
    <text evidence="2">The sequence shown here is derived from an EMBL/GenBank/DDBJ whole genome shotgun (WGS) entry which is preliminary data.</text>
</comment>
<keyword evidence="1" id="KW-0472">Membrane</keyword>
<evidence type="ECO:0000256" key="1">
    <source>
        <dbReference type="SAM" id="Phobius"/>
    </source>
</evidence>
<dbReference type="EMBL" id="BBMN01000004">
    <property type="protein sequence ID" value="GAL04428.1"/>
    <property type="molecule type" value="Genomic_DNA"/>
</dbReference>
<dbReference type="Proteomes" id="UP000029227">
    <property type="component" value="Unassembled WGS sequence"/>
</dbReference>
<keyword evidence="1" id="KW-0812">Transmembrane</keyword>
<reference evidence="2 3" key="1">
    <citation type="journal article" date="2014" name="Genome Announc.">
        <title>Draft Genome Sequences of Two Vibrionaceae Species, Vibrio ponticus C121 and Photobacterium aphoticum C119, Isolated as Coral Reef Microbiota.</title>
        <authorList>
            <person name="Al-saari N."/>
            <person name="Meirelles P.M."/>
            <person name="Mino S."/>
            <person name="Suda W."/>
            <person name="Oshima K."/>
            <person name="Hattori M."/>
            <person name="Ohkuma M."/>
            <person name="Thompson F.L."/>
            <person name="Gomez-Gil B."/>
            <person name="Sawabe T."/>
            <person name="Sawabe T."/>
        </authorList>
    </citation>
    <scope>NUCLEOTIDE SEQUENCE [LARGE SCALE GENOMIC DNA]</scope>
    <source>
        <strain evidence="2 3">JCM 19237</strain>
    </source>
</reference>
<evidence type="ECO:0000313" key="2">
    <source>
        <dbReference type="EMBL" id="GAL04428.1"/>
    </source>
</evidence>
<dbReference type="AlphaFoldDB" id="A0A090QQA1"/>
<proteinExistence type="predicted"/>